<feature type="compositionally biased region" description="Polar residues" evidence="1">
    <location>
        <begin position="103"/>
        <end position="120"/>
    </location>
</feature>
<gene>
    <name evidence="2" type="ORF">g.44938</name>
</gene>
<dbReference type="GO" id="GO:0007623">
    <property type="term" value="P:circadian rhythm"/>
    <property type="evidence" value="ECO:0007669"/>
    <property type="project" value="TreeGrafter"/>
</dbReference>
<dbReference type="InterPro" id="IPR047229">
    <property type="entry name" value="NFIL3-like"/>
</dbReference>
<feature type="compositionally biased region" description="Basic and acidic residues" evidence="1">
    <location>
        <begin position="126"/>
        <end position="162"/>
    </location>
</feature>
<accession>A0A1B6G6W4</accession>
<feature type="region of interest" description="Disordered" evidence="1">
    <location>
        <begin position="62"/>
        <end position="162"/>
    </location>
</feature>
<proteinExistence type="predicted"/>
<sequence length="162" mass="18613">LKLDSIKRKIMVAEYINRGPNGSPTTANGEMLNLNNCNMPSNIRNIIIPNTATNIRNSNSPAEYLSQVHGGPATYLTNEQPQPQPQPQQPYTNHNEEMLLESLMNNNSEKSDSYQNSNGYDLTAVNRKELFSQRKQREFIPDSKKDDSYWDRRRRNNEAAKR</sequence>
<dbReference type="PANTHER" id="PTHR15284">
    <property type="entry name" value="NUCLEAR FACTOR INTERLEUKIN-3-REGULATED PROTEIN"/>
    <property type="match status" value="1"/>
</dbReference>
<protein>
    <recommendedName>
        <fullName evidence="3">BZIP domain-containing protein</fullName>
    </recommendedName>
</protein>
<reference evidence="2" key="1">
    <citation type="submission" date="2015-11" db="EMBL/GenBank/DDBJ databases">
        <title>De novo transcriptome assembly of four potential Pierce s Disease insect vectors from Arizona vineyards.</title>
        <authorList>
            <person name="Tassone E.E."/>
        </authorList>
    </citation>
    <scope>NUCLEOTIDE SEQUENCE</scope>
</reference>
<feature type="non-terminal residue" evidence="2">
    <location>
        <position position="162"/>
    </location>
</feature>
<dbReference type="EMBL" id="GECZ01011583">
    <property type="protein sequence ID" value="JAS58186.1"/>
    <property type="molecule type" value="Transcribed_RNA"/>
</dbReference>
<name>A0A1B6G6W4_9HEMI</name>
<evidence type="ECO:0008006" key="3">
    <source>
        <dbReference type="Google" id="ProtNLM"/>
    </source>
</evidence>
<dbReference type="GO" id="GO:0006355">
    <property type="term" value="P:regulation of DNA-templated transcription"/>
    <property type="evidence" value="ECO:0007669"/>
    <property type="project" value="TreeGrafter"/>
</dbReference>
<dbReference type="PANTHER" id="PTHR15284:SF0">
    <property type="entry name" value="GH23983P"/>
    <property type="match status" value="1"/>
</dbReference>
<dbReference type="GO" id="GO:0005634">
    <property type="term" value="C:nucleus"/>
    <property type="evidence" value="ECO:0007669"/>
    <property type="project" value="TreeGrafter"/>
</dbReference>
<evidence type="ECO:0000256" key="1">
    <source>
        <dbReference type="SAM" id="MobiDB-lite"/>
    </source>
</evidence>
<organism evidence="2">
    <name type="scientific">Cuerna arida</name>
    <dbReference type="NCBI Taxonomy" id="1464854"/>
    <lineage>
        <taxon>Eukaryota</taxon>
        <taxon>Metazoa</taxon>
        <taxon>Ecdysozoa</taxon>
        <taxon>Arthropoda</taxon>
        <taxon>Hexapoda</taxon>
        <taxon>Insecta</taxon>
        <taxon>Pterygota</taxon>
        <taxon>Neoptera</taxon>
        <taxon>Paraneoptera</taxon>
        <taxon>Hemiptera</taxon>
        <taxon>Auchenorrhyncha</taxon>
        <taxon>Membracoidea</taxon>
        <taxon>Cicadellidae</taxon>
        <taxon>Cicadellinae</taxon>
        <taxon>Proconiini</taxon>
        <taxon>Cuerna</taxon>
    </lineage>
</organism>
<evidence type="ECO:0000313" key="2">
    <source>
        <dbReference type="EMBL" id="JAS58186.1"/>
    </source>
</evidence>
<dbReference type="AlphaFoldDB" id="A0A1B6G6W4"/>
<dbReference type="GO" id="GO:0003677">
    <property type="term" value="F:DNA binding"/>
    <property type="evidence" value="ECO:0007669"/>
    <property type="project" value="InterPro"/>
</dbReference>
<feature type="non-terminal residue" evidence="2">
    <location>
        <position position="1"/>
    </location>
</feature>